<dbReference type="RefSeq" id="XP_024514550.1">
    <property type="nucleotide sequence ID" value="XM_024658628.1"/>
</dbReference>
<dbReference type="VEuPathDB" id="FungiDB:CNG02515"/>
<evidence type="ECO:0000256" key="2">
    <source>
        <dbReference type="SAM" id="Phobius"/>
    </source>
</evidence>
<dbReference type="InParanoid" id="A0A0S2M607"/>
<dbReference type="OrthoDB" id="10371276at2759"/>
<dbReference type="GeneID" id="36392943"/>
<name>A0A0S2M607_CRYD1</name>
<dbReference type="PaxDb" id="214684-A0A0S2M607"/>
<keyword evidence="2" id="KW-0472">Membrane</keyword>
<proteinExistence type="predicted"/>
<dbReference type="EMBL" id="AE017347">
    <property type="protein sequence ID" value="ALO69291.1"/>
    <property type="molecule type" value="Genomic_DNA"/>
</dbReference>
<evidence type="ECO:0000313" key="3">
    <source>
        <dbReference type="EMBL" id="ALO69291.1"/>
    </source>
</evidence>
<feature type="region of interest" description="Disordered" evidence="1">
    <location>
        <begin position="107"/>
        <end position="151"/>
    </location>
</feature>
<organism evidence="3 4">
    <name type="scientific">Cryptococcus deneoformans (strain JEC21 / ATCC MYA-565)</name>
    <name type="common">Cryptococcus neoformans var. neoformans serotype D</name>
    <dbReference type="NCBI Taxonomy" id="214684"/>
    <lineage>
        <taxon>Eukaryota</taxon>
        <taxon>Fungi</taxon>
        <taxon>Dikarya</taxon>
        <taxon>Basidiomycota</taxon>
        <taxon>Agaricomycotina</taxon>
        <taxon>Tremellomycetes</taxon>
        <taxon>Tremellales</taxon>
        <taxon>Cryptococcaceae</taxon>
        <taxon>Cryptococcus</taxon>
        <taxon>Cryptococcus neoformans species complex</taxon>
    </lineage>
</organism>
<feature type="compositionally biased region" description="Basic and acidic residues" evidence="1">
    <location>
        <begin position="268"/>
        <end position="278"/>
    </location>
</feature>
<keyword evidence="2" id="KW-1133">Transmembrane helix</keyword>
<protein>
    <submittedName>
        <fullName evidence="3">Uncharacterized protein</fullName>
    </submittedName>
</protein>
<feature type="region of interest" description="Disordered" evidence="1">
    <location>
        <begin position="259"/>
        <end position="278"/>
    </location>
</feature>
<feature type="compositionally biased region" description="Basic and acidic residues" evidence="1">
    <location>
        <begin position="118"/>
        <end position="151"/>
    </location>
</feature>
<evidence type="ECO:0000313" key="4">
    <source>
        <dbReference type="Proteomes" id="UP000002149"/>
    </source>
</evidence>
<keyword evidence="2" id="KW-0812">Transmembrane</keyword>
<evidence type="ECO:0000256" key="1">
    <source>
        <dbReference type="SAM" id="MobiDB-lite"/>
    </source>
</evidence>
<dbReference type="Proteomes" id="UP000002149">
    <property type="component" value="Chromosome 7"/>
</dbReference>
<keyword evidence="4" id="KW-1185">Reference proteome</keyword>
<accession>A0A0S2M607</accession>
<feature type="transmembrane region" description="Helical" evidence="2">
    <location>
        <begin position="40"/>
        <end position="68"/>
    </location>
</feature>
<gene>
    <name evidence="3" type="ordered locus">CNG02515</name>
</gene>
<sequence length="278" mass="32096">MHGPSVSTNGFEQPRAMSFDHYALGFHFLFPHGCYSTNRFILLVLFFTGFASATILDARIIMPGVNYVSSSLNRTKRKWSVQADEEAYPRIPSGYIRRKPRGMFAYLKPPPPLLGEENDQHVQQEEGQTQEEHLERPQASEKNDNPIIQPKDKSQSIDFGFSWAVPFMPAQQKVEKPFGNNDKAHTSRKNSFLPGAHHLPWFMTWDNNTWPGKTGDHLMECEEEPQHYHSTISSPDRRVRKILAKNNVFQLDLSLRPSQSRTYSPYKRQRDLDSKGKY</sequence>
<reference evidence="3 4" key="1">
    <citation type="journal article" date="2005" name="Science">
        <title>The genome of the basidiomycetous yeast and human pathogen Cryptococcus neoformans.</title>
        <authorList>
            <person name="Loftus B.J."/>
            <person name="Fung E."/>
            <person name="Roncaglia P."/>
            <person name="Rowley D."/>
            <person name="Amedeo P."/>
            <person name="Bruno D."/>
            <person name="Vamathevan J."/>
            <person name="Miranda M."/>
            <person name="Anderson I.J."/>
            <person name="Fraser J.A."/>
            <person name="Allen J.E."/>
            <person name="Bosdet I.E."/>
            <person name="Brent M.R."/>
            <person name="Chiu R."/>
            <person name="Doering T.L."/>
            <person name="Donlin M.J."/>
            <person name="D'Souza C.A."/>
            <person name="Fox D.S."/>
            <person name="Grinberg V."/>
            <person name="Fu J."/>
            <person name="Fukushima M."/>
            <person name="Haas B.J."/>
            <person name="Huang J.C."/>
            <person name="Janbon G."/>
            <person name="Jones S.J."/>
            <person name="Koo H.L."/>
            <person name="Krzywinski M.I."/>
            <person name="Kwon-Chung J.K."/>
            <person name="Lengeler K.B."/>
            <person name="Maiti R."/>
            <person name="Marra M.A."/>
            <person name="Marra R.E."/>
            <person name="Mathewson C.A."/>
            <person name="Mitchell T.G."/>
            <person name="Pertea M."/>
            <person name="Riggs F.R."/>
            <person name="Salzberg S.L."/>
            <person name="Schein J.E."/>
            <person name="Shvartsbeyn A."/>
            <person name="Shin H."/>
            <person name="Shumway M."/>
            <person name="Specht C.A."/>
            <person name="Suh B.B."/>
            <person name="Tenney A."/>
            <person name="Utterback T.R."/>
            <person name="Wickes B.L."/>
            <person name="Wortman J.R."/>
            <person name="Wye N.H."/>
            <person name="Kronstad J.W."/>
            <person name="Lodge J.K."/>
            <person name="Heitman J."/>
            <person name="Davis R.W."/>
            <person name="Fraser C.M."/>
            <person name="Hyman R.W."/>
        </authorList>
    </citation>
    <scope>NUCLEOTIDE SEQUENCE [LARGE SCALE GENOMIC DNA]</scope>
    <source>
        <strain evidence="4">JEC21 / ATCC MYA-565</strain>
    </source>
</reference>
<dbReference type="KEGG" id="cne:CNG02515"/>
<dbReference type="AlphaFoldDB" id="A0A0S2M607"/>